<feature type="compositionally biased region" description="Basic residues" evidence="2">
    <location>
        <begin position="19"/>
        <end position="36"/>
    </location>
</feature>
<proteinExistence type="predicted"/>
<dbReference type="Proteomes" id="UP001611339">
    <property type="component" value="Unassembled WGS sequence"/>
</dbReference>
<evidence type="ECO:0000259" key="3">
    <source>
        <dbReference type="Pfam" id="PF23359"/>
    </source>
</evidence>
<organism evidence="4 5">
    <name type="scientific">Streptomyces litmocidini</name>
    <dbReference type="NCBI Taxonomy" id="67318"/>
    <lineage>
        <taxon>Bacteria</taxon>
        <taxon>Bacillati</taxon>
        <taxon>Actinomycetota</taxon>
        <taxon>Actinomycetes</taxon>
        <taxon>Kitasatosporales</taxon>
        <taxon>Streptomycetaceae</taxon>
        <taxon>Streptomyces</taxon>
    </lineage>
</organism>
<evidence type="ECO:0000313" key="4">
    <source>
        <dbReference type="EMBL" id="MFI1712572.1"/>
    </source>
</evidence>
<feature type="compositionally biased region" description="Basic and acidic residues" evidence="2">
    <location>
        <begin position="1"/>
        <end position="18"/>
    </location>
</feature>
<evidence type="ECO:0000256" key="2">
    <source>
        <dbReference type="SAM" id="MobiDB-lite"/>
    </source>
</evidence>
<feature type="region of interest" description="Disordered" evidence="2">
    <location>
        <begin position="1"/>
        <end position="96"/>
    </location>
</feature>
<feature type="domain" description="Lsr2 DNA-binding" evidence="3">
    <location>
        <begin position="50"/>
        <end position="76"/>
    </location>
</feature>
<keyword evidence="5" id="KW-1185">Reference proteome</keyword>
<evidence type="ECO:0000313" key="5">
    <source>
        <dbReference type="Proteomes" id="UP001611339"/>
    </source>
</evidence>
<dbReference type="RefSeq" id="WP_398706933.1">
    <property type="nucleotide sequence ID" value="NZ_JBIRUI010000001.1"/>
</dbReference>
<sequence length="126" mass="14327">MARDRCRPETRLERDRPGQQRRRTPRRHHRHGRHRPAAAQREQSRTMAPPKDIRAWVRGHGYGVPDRGRIPADILSKGTPGGLRDRTTRLHGPTDPVPSNVLGFAARGQLLRRYVPGAVPCMRLNA</sequence>
<dbReference type="Gene3D" id="4.10.320.10">
    <property type="entry name" value="E3-binding domain"/>
    <property type="match status" value="1"/>
</dbReference>
<protein>
    <submittedName>
        <fullName evidence="4">Histone-like nucleoid-structuring protein Lsr2</fullName>
    </submittedName>
</protein>
<gene>
    <name evidence="4" type="ORF">ACH407_03155</name>
</gene>
<keyword evidence="1" id="KW-0238">DNA-binding</keyword>
<comment type="caution">
    <text evidence="4">The sequence shown here is derived from an EMBL/GenBank/DDBJ whole genome shotgun (WGS) entry which is preliminary data.</text>
</comment>
<reference evidence="4 5" key="1">
    <citation type="submission" date="2024-10" db="EMBL/GenBank/DDBJ databases">
        <title>The Natural Products Discovery Center: Release of the First 8490 Sequenced Strains for Exploring Actinobacteria Biosynthetic Diversity.</title>
        <authorList>
            <person name="Kalkreuter E."/>
            <person name="Kautsar S.A."/>
            <person name="Yang D."/>
            <person name="Bader C.D."/>
            <person name="Teijaro C.N."/>
            <person name="Fluegel L."/>
            <person name="Davis C.M."/>
            <person name="Simpson J.R."/>
            <person name="Lauterbach L."/>
            <person name="Steele A.D."/>
            <person name="Gui C."/>
            <person name="Meng S."/>
            <person name="Li G."/>
            <person name="Viehrig K."/>
            <person name="Ye F."/>
            <person name="Su P."/>
            <person name="Kiefer A.F."/>
            <person name="Nichols A."/>
            <person name="Cepeda A.J."/>
            <person name="Yan W."/>
            <person name="Fan B."/>
            <person name="Jiang Y."/>
            <person name="Adhikari A."/>
            <person name="Zheng C.-J."/>
            <person name="Schuster L."/>
            <person name="Cowan T.M."/>
            <person name="Smanski M.J."/>
            <person name="Chevrette M.G."/>
            <person name="De Carvalho L.P.S."/>
            <person name="Shen B."/>
        </authorList>
    </citation>
    <scope>NUCLEOTIDE SEQUENCE [LARGE SCALE GENOMIC DNA]</scope>
    <source>
        <strain evidence="4 5">NPDC020602</strain>
    </source>
</reference>
<dbReference type="Pfam" id="PF23359">
    <property type="entry name" value="Lsr2_DNA-bd"/>
    <property type="match status" value="1"/>
</dbReference>
<name>A0ABW7U2D1_9ACTN</name>
<dbReference type="InterPro" id="IPR036625">
    <property type="entry name" value="E3-bd_dom_sf"/>
</dbReference>
<accession>A0ABW7U2D1</accession>
<dbReference type="EMBL" id="JBIRUI010000001">
    <property type="protein sequence ID" value="MFI1712572.1"/>
    <property type="molecule type" value="Genomic_DNA"/>
</dbReference>
<dbReference type="InterPro" id="IPR055370">
    <property type="entry name" value="Lsr2_DNA-bd"/>
</dbReference>
<evidence type="ECO:0000256" key="1">
    <source>
        <dbReference type="ARBA" id="ARBA00023125"/>
    </source>
</evidence>